<sequence>MALTDHDFEKLGSLRGMQVFAKVIYDIVQDSSRDHDCFEDKIKEVLDAQIQARDTVIIEKPIREAGLRDSTAGLERFELSSDRGITQDRLDRLSTCEWIDYGQDLVIVGATGTGKSVLAQAVAIAACRKKMSARYVRLHQLADDFDAVAGSPQARKDLLEELSRPAIVVIDDFMATDVSTNALTQVFNLLVARENSSTVIVSQHEPDYWYDVFHDAAIADAVLSRLVHNGTKLTIAGADLRTRDDLQEERRMLIKASRGR</sequence>
<evidence type="ECO:0000313" key="2">
    <source>
        <dbReference type="EMBL" id="BAU95961.1"/>
    </source>
</evidence>
<feature type="domain" description="AAA+ ATPase" evidence="1">
    <location>
        <begin position="101"/>
        <end position="233"/>
    </location>
</feature>
<dbReference type="EMBL" id="AP017369">
    <property type="protein sequence ID" value="BAU95961.1"/>
    <property type="molecule type" value="Genomic_DNA"/>
</dbReference>
<dbReference type="Pfam" id="PF01695">
    <property type="entry name" value="IstB_IS21"/>
    <property type="match status" value="1"/>
</dbReference>
<dbReference type="PANTHER" id="PTHR30050">
    <property type="entry name" value="CHROMOSOMAL REPLICATION INITIATOR PROTEIN DNAA"/>
    <property type="match status" value="1"/>
</dbReference>
<dbReference type="InterPro" id="IPR027417">
    <property type="entry name" value="P-loop_NTPase"/>
</dbReference>
<dbReference type="SMART" id="SM00382">
    <property type="entry name" value="AAA"/>
    <property type="match status" value="1"/>
</dbReference>
<name>A0A160PSN5_9CORY</name>
<reference evidence="2 3" key="1">
    <citation type="submission" date="2016-02" db="EMBL/GenBank/DDBJ databases">
        <title>Corynebacterium glutamicum N24 whole genome sequencing project.</title>
        <authorList>
            <person name="Matsutani M."/>
            <person name="Nangtapong N."/>
            <person name="Yakushi T."/>
            <person name="Matsushita K."/>
        </authorList>
    </citation>
    <scope>NUCLEOTIDE SEQUENCE [LARGE SCALE GENOMIC DNA]</scope>
    <source>
        <strain evidence="2 3">N24</strain>
    </source>
</reference>
<keyword evidence="3" id="KW-1185">Reference proteome</keyword>
<dbReference type="RefSeq" id="WP_096456099.1">
    <property type="nucleotide sequence ID" value="NZ_AP017369.1"/>
</dbReference>
<dbReference type="SUPFAM" id="SSF52540">
    <property type="entry name" value="P-loop containing nucleoside triphosphate hydrolases"/>
    <property type="match status" value="1"/>
</dbReference>
<dbReference type="AlphaFoldDB" id="A0A160PSN5"/>
<dbReference type="KEGG" id="csur:N24_1699"/>
<dbReference type="InterPro" id="IPR003593">
    <property type="entry name" value="AAA+_ATPase"/>
</dbReference>
<dbReference type="GO" id="GO:0005524">
    <property type="term" value="F:ATP binding"/>
    <property type="evidence" value="ECO:0007669"/>
    <property type="project" value="InterPro"/>
</dbReference>
<dbReference type="PIRSF" id="PIRSF003073">
    <property type="entry name" value="DNAC_TnpB_IstB"/>
    <property type="match status" value="1"/>
</dbReference>
<accession>A0A160PSN5</accession>
<dbReference type="InterPro" id="IPR028350">
    <property type="entry name" value="DNAC/IstB-like"/>
</dbReference>
<evidence type="ECO:0000313" key="3">
    <source>
        <dbReference type="Proteomes" id="UP000218244"/>
    </source>
</evidence>
<dbReference type="GO" id="GO:0006260">
    <property type="term" value="P:DNA replication"/>
    <property type="evidence" value="ECO:0007669"/>
    <property type="project" value="TreeGrafter"/>
</dbReference>
<dbReference type="Gene3D" id="3.40.50.300">
    <property type="entry name" value="P-loop containing nucleotide triphosphate hydrolases"/>
    <property type="match status" value="1"/>
</dbReference>
<dbReference type="Proteomes" id="UP000218244">
    <property type="component" value="Chromosome"/>
</dbReference>
<evidence type="ECO:0000259" key="1">
    <source>
        <dbReference type="SMART" id="SM00382"/>
    </source>
</evidence>
<dbReference type="InterPro" id="IPR002611">
    <property type="entry name" value="IstB_ATP-bd"/>
</dbReference>
<proteinExistence type="predicted"/>
<organism evidence="2 3">
    <name type="scientific">Corynebacterium suranareeae</name>
    <dbReference type="NCBI Taxonomy" id="2506452"/>
    <lineage>
        <taxon>Bacteria</taxon>
        <taxon>Bacillati</taxon>
        <taxon>Actinomycetota</taxon>
        <taxon>Actinomycetes</taxon>
        <taxon>Mycobacteriales</taxon>
        <taxon>Corynebacteriaceae</taxon>
        <taxon>Corynebacterium</taxon>
    </lineage>
</organism>
<dbReference type="PANTHER" id="PTHR30050:SF4">
    <property type="entry name" value="ATP-BINDING PROTEIN RV3427C IN INSERTION SEQUENCE-RELATED"/>
    <property type="match status" value="1"/>
</dbReference>
<gene>
    <name evidence="2" type="ORF">N24_1699</name>
</gene>
<protein>
    <submittedName>
        <fullName evidence="2">Transposase</fullName>
    </submittedName>
</protein>